<dbReference type="GO" id="GO:0009986">
    <property type="term" value="C:cell surface"/>
    <property type="evidence" value="ECO:0007669"/>
    <property type="project" value="TreeGrafter"/>
</dbReference>
<evidence type="ECO:0000256" key="14">
    <source>
        <dbReference type="ARBA" id="ARBA00074614"/>
    </source>
</evidence>
<evidence type="ECO:0000256" key="13">
    <source>
        <dbReference type="ARBA" id="ARBA00023326"/>
    </source>
</evidence>
<evidence type="ECO:0000259" key="18">
    <source>
        <dbReference type="Pfam" id="PF17652"/>
    </source>
</evidence>
<keyword evidence="12" id="KW-0961">Cell wall biogenesis/degradation</keyword>
<dbReference type="PANTHER" id="PTHR31983:SF0">
    <property type="entry name" value="GLUCAN ENDO-1,3-BETA-D-GLUCOSIDASE 2"/>
    <property type="match status" value="1"/>
</dbReference>
<dbReference type="Proteomes" id="UP000095085">
    <property type="component" value="Unassembled WGS sequence"/>
</dbReference>
<accession>A0A1E4RHP0</accession>
<evidence type="ECO:0000313" key="19">
    <source>
        <dbReference type="EMBL" id="ODV66784.1"/>
    </source>
</evidence>
<reference evidence="20" key="1">
    <citation type="submission" date="2016-05" db="EMBL/GenBank/DDBJ databases">
        <title>Comparative genomics of biotechnologically important yeasts.</title>
        <authorList>
            <consortium name="DOE Joint Genome Institute"/>
            <person name="Riley R."/>
            <person name="Haridas S."/>
            <person name="Wolfe K.H."/>
            <person name="Lopes M.R."/>
            <person name="Hittinger C.T."/>
            <person name="Goker M."/>
            <person name="Salamov A."/>
            <person name="Wisecaver J."/>
            <person name="Long T.M."/>
            <person name="Aerts A.L."/>
            <person name="Barry K."/>
            <person name="Choi C."/>
            <person name="Clum A."/>
            <person name="Coughlan A.Y."/>
            <person name="Deshpande S."/>
            <person name="Douglass A.P."/>
            <person name="Hanson S.J."/>
            <person name="Klenk H.-P."/>
            <person name="Labutti K."/>
            <person name="Lapidus A."/>
            <person name="Lindquist E."/>
            <person name="Lipzen A."/>
            <person name="Meier-Kolthoff J.P."/>
            <person name="Ohm R.A."/>
            <person name="Otillar R.P."/>
            <person name="Pangilinan J."/>
            <person name="Peng Y."/>
            <person name="Rokas A."/>
            <person name="Rosa C.A."/>
            <person name="Scheuner C."/>
            <person name="Sibirny A.A."/>
            <person name="Slot J.C."/>
            <person name="Stielow J.B."/>
            <person name="Sun H."/>
            <person name="Kurtzman C.P."/>
            <person name="Blackwell M."/>
            <person name="Grigoriev I.V."/>
            <person name="Jeffries T.W."/>
        </authorList>
    </citation>
    <scope>NUCLEOTIDE SEQUENCE [LARGE SCALE GENOMIC DNA]</scope>
    <source>
        <strain evidence="20">NRRL Y-1933</strain>
    </source>
</reference>
<dbReference type="PROSITE" id="PS52008">
    <property type="entry name" value="GH81"/>
    <property type="match status" value="1"/>
</dbReference>
<keyword evidence="9" id="KW-0325">Glycoprotein</keyword>
<protein>
    <recommendedName>
        <fullName evidence="14">Glucan endo-1,3-beta-D-glucosidase 1</fullName>
        <ecNumber evidence="4">3.2.1.39</ecNumber>
    </recommendedName>
    <alternativeName>
        <fullName evidence="15">Daughter specific expression protein 4</fullName>
    </alternativeName>
</protein>
<dbReference type="GO" id="GO:0000272">
    <property type="term" value="P:polysaccharide catabolic process"/>
    <property type="evidence" value="ECO:0007669"/>
    <property type="project" value="UniProtKB-KW"/>
</dbReference>
<dbReference type="FunFam" id="1.10.287.1170:FF:000001">
    <property type="entry name" value="Endo-1,3-beta-glucanase Engl1"/>
    <property type="match status" value="1"/>
</dbReference>
<dbReference type="GO" id="GO:0071555">
    <property type="term" value="P:cell wall organization"/>
    <property type="evidence" value="ECO:0007669"/>
    <property type="project" value="UniProtKB-KW"/>
</dbReference>
<keyword evidence="20" id="KW-1185">Reference proteome</keyword>
<dbReference type="Gene3D" id="1.20.5.420">
    <property type="entry name" value="Immunoglobulin FC, subunit C"/>
    <property type="match status" value="1"/>
</dbReference>
<evidence type="ECO:0000256" key="3">
    <source>
        <dbReference type="ARBA" id="ARBA00010730"/>
    </source>
</evidence>
<gene>
    <name evidence="19" type="ORF">HYPBUDRAFT_148585</name>
</gene>
<evidence type="ECO:0000256" key="6">
    <source>
        <dbReference type="ARBA" id="ARBA00022525"/>
    </source>
</evidence>
<dbReference type="GO" id="GO:0052861">
    <property type="term" value="F:endo-1,3(4)-beta-glucanase activity"/>
    <property type="evidence" value="ECO:0007669"/>
    <property type="project" value="InterPro"/>
</dbReference>
<dbReference type="EMBL" id="KV454541">
    <property type="protein sequence ID" value="ODV66784.1"/>
    <property type="molecule type" value="Genomic_DNA"/>
</dbReference>
<evidence type="ECO:0000256" key="12">
    <source>
        <dbReference type="ARBA" id="ARBA00023316"/>
    </source>
</evidence>
<name>A0A1E4RHP0_9ASCO</name>
<dbReference type="InterPro" id="IPR040720">
    <property type="entry name" value="GH81_C"/>
</dbReference>
<dbReference type="FunFam" id="2.70.98.30:FF:000006">
    <property type="entry name" value="Endo-1,3-beta-glucanase Engl1"/>
    <property type="match status" value="1"/>
</dbReference>
<keyword evidence="11" id="KW-0326">Glycosidase</keyword>
<dbReference type="Gene3D" id="1.10.287.1170">
    <property type="entry name" value="glycoside hydrolase family 81 endo-[beta] glucanase"/>
    <property type="match status" value="1"/>
</dbReference>
<keyword evidence="7" id="KW-0732">Signal</keyword>
<feature type="domain" description="Glycosyl hydrolase family 81 C-terminal" evidence="18">
    <location>
        <begin position="409"/>
        <end position="764"/>
    </location>
</feature>
<evidence type="ECO:0000256" key="8">
    <source>
        <dbReference type="ARBA" id="ARBA00022801"/>
    </source>
</evidence>
<evidence type="ECO:0000259" key="17">
    <source>
        <dbReference type="Pfam" id="PF03639"/>
    </source>
</evidence>
<dbReference type="Gene3D" id="2.70.98.30">
    <property type="entry name" value="Golgi alpha-mannosidase II, domain 4"/>
    <property type="match status" value="1"/>
</dbReference>
<evidence type="ECO:0000256" key="2">
    <source>
        <dbReference type="ARBA" id="ARBA00004191"/>
    </source>
</evidence>
<dbReference type="RefSeq" id="XP_020075851.1">
    <property type="nucleotide sequence ID" value="XM_020220132.1"/>
</dbReference>
<dbReference type="InterPro" id="IPR005200">
    <property type="entry name" value="Endo-beta-glucanase"/>
</dbReference>
<keyword evidence="6" id="KW-0964">Secreted</keyword>
<dbReference type="STRING" id="984485.A0A1E4RHP0"/>
<comment type="similarity">
    <text evidence="3">Belongs to the glycosyl hydrolase 81 family.</text>
</comment>
<organism evidence="19 20">
    <name type="scientific">Hyphopichia burtonii NRRL Y-1933</name>
    <dbReference type="NCBI Taxonomy" id="984485"/>
    <lineage>
        <taxon>Eukaryota</taxon>
        <taxon>Fungi</taxon>
        <taxon>Dikarya</taxon>
        <taxon>Ascomycota</taxon>
        <taxon>Saccharomycotina</taxon>
        <taxon>Pichiomycetes</taxon>
        <taxon>Debaryomycetaceae</taxon>
        <taxon>Hyphopichia</taxon>
    </lineage>
</organism>
<sequence length="774" mass="86646">MGFSDFRKALKKIDSSLKEHKQQKQGQQLDNGGQQVQQLDNGGQQVQQADPQFSSNPTNPSKGDLFSRPIATSEPPAIFKRVKHNQLPKGCNYGENDAPIQTNNFSNNLALEDQTFPVWPLPYSLWLSKDPGQDVGLAVNHTEANQQVFGPEPDADPAQFYFNPPKIKSFVFSGENFQESNVNLNLENHQKLSIVAKLSVTGNQNVTFPIVHGMGFVTAVYKKIKPVIASQVGVQQFKKIGSVGKNVTKYRAVLFNQVPWSIYVSGDDVSLDLRDPNHIVGNSQPGGSVVIQLAREESKHYDNSAGIYPIAAHLQGSVNGKKGQYKFVYENKGESSNGTGLVWCLPHHQEVLTNEVKKQDTGLELDSTTKGVMKAYTTNQIVMEEPELPLDIGFEPWSSVSGFKGEATYSDGAKTVIRRAAEQEINQDVIGMANIDSMYTSGKILDKFAYIAYVTHFILNDDDLTGKILPKIKEAIEIFAQNKQKYPLVYDTAWKGLISSAEPAADFGNSNYNDHHFHYGYHIHAIALVAKIDQSFDKGEWLKENNNLVGDYVITLLRDIANPSTDDKYFPQSRAFDWFHGHSFAHGIFASGDGKDEESSSEDYHFAYGTKLLGQVIGDGDIEARANLMLAIMRRSMNMHMLFSDDNKIQPKRFIKNKVAGITFENKVDFATYFGRGTISDEWIHGIHMLPITPISSYIRKPSFVKEEWDQKLGRIVDQIPDGWKGILILNAALFDPKYSWKWFSRDDWDDRLIDNGMSRTWSLAYIAGIGGSD</sequence>
<dbReference type="Pfam" id="PF17652">
    <property type="entry name" value="Glyco_hydro81C"/>
    <property type="match status" value="1"/>
</dbReference>
<feature type="domain" description="Glycosyl hydrolase family 81 N-terminal" evidence="17">
    <location>
        <begin position="85"/>
        <end position="399"/>
    </location>
</feature>
<evidence type="ECO:0000256" key="9">
    <source>
        <dbReference type="ARBA" id="ARBA00023180"/>
    </source>
</evidence>
<feature type="compositionally biased region" description="Polar residues" evidence="16">
    <location>
        <begin position="49"/>
        <end position="61"/>
    </location>
</feature>
<dbReference type="InterPro" id="IPR040451">
    <property type="entry name" value="GH81_N"/>
</dbReference>
<evidence type="ECO:0000256" key="10">
    <source>
        <dbReference type="ARBA" id="ARBA00023277"/>
    </source>
</evidence>
<evidence type="ECO:0000256" key="4">
    <source>
        <dbReference type="ARBA" id="ARBA00012780"/>
    </source>
</evidence>
<dbReference type="OrthoDB" id="4473401at2759"/>
<keyword evidence="5" id="KW-0134">Cell wall</keyword>
<dbReference type="AlphaFoldDB" id="A0A1E4RHP0"/>
<dbReference type="PANTHER" id="PTHR31983">
    <property type="entry name" value="ENDO-1,3(4)-BETA-GLUCANASE 1"/>
    <property type="match status" value="1"/>
</dbReference>
<evidence type="ECO:0000256" key="11">
    <source>
        <dbReference type="ARBA" id="ARBA00023295"/>
    </source>
</evidence>
<keyword evidence="8" id="KW-0378">Hydrolase</keyword>
<evidence type="ECO:0000256" key="5">
    <source>
        <dbReference type="ARBA" id="ARBA00022512"/>
    </source>
</evidence>
<dbReference type="FunFam" id="1.20.5.420:FF:000008">
    <property type="entry name" value="Endo-1,3-beta-glucanase Engl1"/>
    <property type="match status" value="1"/>
</dbReference>
<evidence type="ECO:0000256" key="7">
    <source>
        <dbReference type="ARBA" id="ARBA00022729"/>
    </source>
</evidence>
<feature type="region of interest" description="Disordered" evidence="16">
    <location>
        <begin position="17"/>
        <end position="70"/>
    </location>
</feature>
<comment type="catalytic activity">
    <reaction evidence="1">
        <text>Hydrolysis of (1-&gt;3)-beta-D-glucosidic linkages in (1-&gt;3)-beta-D-glucans.</text>
        <dbReference type="EC" id="3.2.1.39"/>
    </reaction>
</comment>
<dbReference type="GeneID" id="30994682"/>
<dbReference type="GO" id="GO:0000920">
    <property type="term" value="P:septum digestion after cytokinesis"/>
    <property type="evidence" value="ECO:0007669"/>
    <property type="project" value="UniProtKB-ARBA"/>
</dbReference>
<dbReference type="EC" id="3.2.1.39" evidence="4"/>
<proteinExistence type="inferred from homology"/>
<keyword evidence="13" id="KW-0624">Polysaccharide degradation</keyword>
<comment type="subcellular location">
    <subcellularLocation>
        <location evidence="2">Secreted</location>
        <location evidence="2">Cell wall</location>
    </subcellularLocation>
</comment>
<keyword evidence="10" id="KW-0119">Carbohydrate metabolism</keyword>
<dbReference type="GO" id="GO:0042973">
    <property type="term" value="F:glucan endo-1,3-beta-D-glucosidase activity"/>
    <property type="evidence" value="ECO:0007669"/>
    <property type="project" value="UniProtKB-EC"/>
</dbReference>
<evidence type="ECO:0000256" key="16">
    <source>
        <dbReference type="SAM" id="MobiDB-lite"/>
    </source>
</evidence>
<dbReference type="Pfam" id="PF03639">
    <property type="entry name" value="Glyco_hydro_81"/>
    <property type="match status" value="1"/>
</dbReference>
<evidence type="ECO:0000313" key="20">
    <source>
        <dbReference type="Proteomes" id="UP000095085"/>
    </source>
</evidence>
<feature type="compositionally biased region" description="Low complexity" evidence="16">
    <location>
        <begin position="24"/>
        <end position="48"/>
    </location>
</feature>
<evidence type="ECO:0000256" key="15">
    <source>
        <dbReference type="ARBA" id="ARBA00075210"/>
    </source>
</evidence>
<evidence type="ECO:0000256" key="1">
    <source>
        <dbReference type="ARBA" id="ARBA00000382"/>
    </source>
</evidence>